<dbReference type="AlphaFoldDB" id="A0A6P0F314"/>
<comment type="caution">
    <text evidence="1">The sequence shown here is derived from an EMBL/GenBank/DDBJ whole genome shotgun (WGS) entry which is preliminary data.</text>
</comment>
<name>A0A6P0F314_XANPE</name>
<proteinExistence type="predicted"/>
<dbReference type="EMBL" id="JAAGYU010000027">
    <property type="protein sequence ID" value="NEL76243.1"/>
    <property type="molecule type" value="Genomic_DNA"/>
</dbReference>
<evidence type="ECO:0000313" key="2">
    <source>
        <dbReference type="Proteomes" id="UP000471082"/>
    </source>
</evidence>
<protein>
    <submittedName>
        <fullName evidence="1">Uncharacterized protein</fullName>
    </submittedName>
</protein>
<dbReference type="Proteomes" id="UP000471082">
    <property type="component" value="Unassembled WGS sequence"/>
</dbReference>
<organism evidence="1 2">
    <name type="scientific">Xanthomonas perforans</name>
    <dbReference type="NCBI Taxonomy" id="442694"/>
    <lineage>
        <taxon>Bacteria</taxon>
        <taxon>Pseudomonadati</taxon>
        <taxon>Pseudomonadota</taxon>
        <taxon>Gammaproteobacteria</taxon>
        <taxon>Lysobacterales</taxon>
        <taxon>Lysobacteraceae</taxon>
        <taxon>Xanthomonas</taxon>
    </lineage>
</organism>
<gene>
    <name evidence="1" type="ORF">G3W61_08255</name>
</gene>
<sequence>MFFPSLQDANDAIEPFGMSLTRAGDGVVLEGDTSWRAWRAGSESARFETLGHFWAEWTWYIAFALENERQRSRFMDVFMDADLATQVSLLDALRSYEGLAGKESDCVLSSLLAGPFITTECIPSDWSDRLLRCFQDDGEGAVFGGGKLLQAIGRRYPDALRIYRESL</sequence>
<reference evidence="1 2" key="1">
    <citation type="submission" date="2019-11" db="EMBL/GenBank/DDBJ databases">
        <title>Genome-resolved metagenomics to study the prevalence of co-infection and intraspecific heterogeneity among plant pathogen metapopulations.</title>
        <authorList>
            <person name="Newberry E."/>
            <person name="Bhandari R."/>
            <person name="Kemble J."/>
            <person name="Sikora E."/>
            <person name="Potnis N."/>
        </authorList>
    </citation>
    <scope>NUCLEOTIDE SEQUENCE [LARGE SCALE GENOMIC DNA]</scope>
    <source>
        <strain evidence="1">Xp_Tom_Tuscaloosa_18b</strain>
    </source>
</reference>
<evidence type="ECO:0000313" key="1">
    <source>
        <dbReference type="EMBL" id="NEL76243.1"/>
    </source>
</evidence>
<dbReference type="RefSeq" id="WP_046937134.1">
    <property type="nucleotide sequence ID" value="NZ_CP116309.1"/>
</dbReference>
<accession>A0A6P0F314</accession>